<dbReference type="GO" id="GO:0008270">
    <property type="term" value="F:zinc ion binding"/>
    <property type="evidence" value="ECO:0007669"/>
    <property type="project" value="UniProtKB-KW"/>
</dbReference>
<name>A0A5E4PS83_9NEOP</name>
<comment type="catalytic activity">
    <reaction evidence="1">
        <text>S-ubiquitinyl-[E2 ubiquitin-conjugating enzyme]-L-cysteine + [acceptor protein]-L-lysine = [E2 ubiquitin-conjugating enzyme]-L-cysteine + N(6)-ubiquitinyl-[acceptor protein]-L-lysine.</text>
        <dbReference type="EC" id="2.3.2.27"/>
    </reaction>
</comment>
<dbReference type="CDD" id="cd16550">
    <property type="entry name" value="RING-HC_RNF168"/>
    <property type="match status" value="1"/>
</dbReference>
<protein>
    <recommendedName>
        <fullName evidence="3">RING-type E3 ubiquitin transferase</fullName>
        <ecNumber evidence="3">2.3.2.27</ecNumber>
    </recommendedName>
</protein>
<feature type="compositionally biased region" description="Polar residues" evidence="13">
    <location>
        <begin position="502"/>
        <end position="517"/>
    </location>
</feature>
<evidence type="ECO:0000256" key="13">
    <source>
        <dbReference type="SAM" id="MobiDB-lite"/>
    </source>
</evidence>
<evidence type="ECO:0000256" key="5">
    <source>
        <dbReference type="ARBA" id="ARBA00022723"/>
    </source>
</evidence>
<evidence type="ECO:0000259" key="14">
    <source>
        <dbReference type="PROSITE" id="PS50089"/>
    </source>
</evidence>
<dbReference type="SMART" id="SM00184">
    <property type="entry name" value="RING"/>
    <property type="match status" value="1"/>
</dbReference>
<accession>A0A5E4PS83</accession>
<organism evidence="15 16">
    <name type="scientific">Leptidea sinapis</name>
    <dbReference type="NCBI Taxonomy" id="189913"/>
    <lineage>
        <taxon>Eukaryota</taxon>
        <taxon>Metazoa</taxon>
        <taxon>Ecdysozoa</taxon>
        <taxon>Arthropoda</taxon>
        <taxon>Hexapoda</taxon>
        <taxon>Insecta</taxon>
        <taxon>Pterygota</taxon>
        <taxon>Neoptera</taxon>
        <taxon>Endopterygota</taxon>
        <taxon>Lepidoptera</taxon>
        <taxon>Glossata</taxon>
        <taxon>Ditrysia</taxon>
        <taxon>Papilionoidea</taxon>
        <taxon>Pieridae</taxon>
        <taxon>Dismorphiinae</taxon>
        <taxon>Leptidea</taxon>
    </lineage>
</organism>
<feature type="compositionally biased region" description="Polar residues" evidence="13">
    <location>
        <begin position="426"/>
        <end position="438"/>
    </location>
</feature>
<feature type="domain" description="RING-type" evidence="14">
    <location>
        <begin position="29"/>
        <end position="68"/>
    </location>
</feature>
<dbReference type="GO" id="GO:0031491">
    <property type="term" value="F:nucleosome binding"/>
    <property type="evidence" value="ECO:0007669"/>
    <property type="project" value="TreeGrafter"/>
</dbReference>
<dbReference type="Proteomes" id="UP000324832">
    <property type="component" value="Unassembled WGS sequence"/>
</dbReference>
<dbReference type="InterPro" id="IPR018957">
    <property type="entry name" value="Znf_C3HC4_RING-type"/>
</dbReference>
<evidence type="ECO:0000256" key="1">
    <source>
        <dbReference type="ARBA" id="ARBA00000900"/>
    </source>
</evidence>
<proteinExistence type="predicted"/>
<dbReference type="GO" id="GO:0005634">
    <property type="term" value="C:nucleus"/>
    <property type="evidence" value="ECO:0007669"/>
    <property type="project" value="UniProtKB-SubCell"/>
</dbReference>
<feature type="region of interest" description="Disordered" evidence="13">
    <location>
        <begin position="227"/>
        <end position="255"/>
    </location>
</feature>
<evidence type="ECO:0000256" key="4">
    <source>
        <dbReference type="ARBA" id="ARBA00022679"/>
    </source>
</evidence>
<dbReference type="GO" id="GO:0061630">
    <property type="term" value="F:ubiquitin protein ligase activity"/>
    <property type="evidence" value="ECO:0007669"/>
    <property type="project" value="UniProtKB-EC"/>
</dbReference>
<dbReference type="GO" id="GO:0035861">
    <property type="term" value="C:site of double-strand break"/>
    <property type="evidence" value="ECO:0007669"/>
    <property type="project" value="TreeGrafter"/>
</dbReference>
<feature type="compositionally biased region" description="Polar residues" evidence="13">
    <location>
        <begin position="448"/>
        <end position="462"/>
    </location>
</feature>
<evidence type="ECO:0000256" key="6">
    <source>
        <dbReference type="ARBA" id="ARBA00022763"/>
    </source>
</evidence>
<keyword evidence="4" id="KW-0808">Transferase</keyword>
<keyword evidence="8" id="KW-0833">Ubl conjugation pathway</keyword>
<dbReference type="SUPFAM" id="SSF57850">
    <property type="entry name" value="RING/U-box"/>
    <property type="match status" value="1"/>
</dbReference>
<keyword evidence="16" id="KW-1185">Reference proteome</keyword>
<evidence type="ECO:0000256" key="3">
    <source>
        <dbReference type="ARBA" id="ARBA00012483"/>
    </source>
</evidence>
<feature type="compositionally biased region" description="Basic and acidic residues" evidence="13">
    <location>
        <begin position="476"/>
        <end position="500"/>
    </location>
</feature>
<dbReference type="PANTHER" id="PTHR23328:SF0">
    <property type="entry name" value="RING-TYPE DOMAIN-CONTAINING PROTEIN"/>
    <property type="match status" value="1"/>
</dbReference>
<dbReference type="AlphaFoldDB" id="A0A5E4PS83"/>
<keyword evidence="7 11" id="KW-0863">Zinc-finger</keyword>
<evidence type="ECO:0000256" key="12">
    <source>
        <dbReference type="SAM" id="Coils"/>
    </source>
</evidence>
<keyword evidence="9" id="KW-0862">Zinc</keyword>
<evidence type="ECO:0000256" key="8">
    <source>
        <dbReference type="ARBA" id="ARBA00022786"/>
    </source>
</evidence>
<evidence type="ECO:0000256" key="10">
    <source>
        <dbReference type="ARBA" id="ARBA00023242"/>
    </source>
</evidence>
<dbReference type="InterPro" id="IPR051657">
    <property type="entry name" value="RNF168/RNF169_E3_ubiq-ligase"/>
</dbReference>
<feature type="coiled-coil region" evidence="12">
    <location>
        <begin position="128"/>
        <end position="170"/>
    </location>
</feature>
<dbReference type="Gene3D" id="3.30.40.10">
    <property type="entry name" value="Zinc/RING finger domain, C3HC4 (zinc finger)"/>
    <property type="match status" value="1"/>
</dbReference>
<evidence type="ECO:0000313" key="15">
    <source>
        <dbReference type="EMBL" id="VVC87948.1"/>
    </source>
</evidence>
<keyword evidence="5" id="KW-0479">Metal-binding</keyword>
<reference evidence="15 16" key="1">
    <citation type="submission" date="2017-07" db="EMBL/GenBank/DDBJ databases">
        <authorList>
            <person name="Talla V."/>
            <person name="Backstrom N."/>
        </authorList>
    </citation>
    <scope>NUCLEOTIDE SEQUENCE [LARGE SCALE GENOMIC DNA]</scope>
</reference>
<dbReference type="Pfam" id="PF00097">
    <property type="entry name" value="zf-C3HC4"/>
    <property type="match status" value="1"/>
</dbReference>
<evidence type="ECO:0000313" key="16">
    <source>
        <dbReference type="Proteomes" id="UP000324832"/>
    </source>
</evidence>
<dbReference type="GO" id="GO:0006302">
    <property type="term" value="P:double-strand break repair"/>
    <property type="evidence" value="ECO:0007669"/>
    <property type="project" value="TreeGrafter"/>
</dbReference>
<evidence type="ECO:0000256" key="11">
    <source>
        <dbReference type="PROSITE-ProRule" id="PRU00175"/>
    </source>
</evidence>
<dbReference type="CDD" id="cd22249">
    <property type="entry name" value="UDM1_RNF168_RNF169-like"/>
    <property type="match status" value="1"/>
</dbReference>
<gene>
    <name evidence="15" type="ORF">LSINAPIS_LOCUS1441</name>
</gene>
<dbReference type="EMBL" id="FZQP02000226">
    <property type="protein sequence ID" value="VVC87948.1"/>
    <property type="molecule type" value="Genomic_DNA"/>
</dbReference>
<keyword evidence="10" id="KW-0539">Nucleus</keyword>
<feature type="compositionally biased region" description="Polar residues" evidence="13">
    <location>
        <begin position="234"/>
        <end position="255"/>
    </location>
</feature>
<evidence type="ECO:0000256" key="2">
    <source>
        <dbReference type="ARBA" id="ARBA00004123"/>
    </source>
</evidence>
<sequence length="606" mass="69283">MAAKSSKRLSKNENKLIKLDKLEYRDVICSICQSILIEPVTLPCYHDFCHHCFRGTIENNALCCPLCRLRIGSWLRTSTKKRALLNFRLWDFIQNKFSEEVSQKLRGDDKCISPETPIPRLSEPGEIRSEYEAELQRLRAERLKLEQKHIHETQILIQRLKQEEEEAHKKYLESLKSDEILAKKLQHGMDKNNFELSKKKKVNKKILKPRLKSVTIDIGKQITSVSAEDKDTNELNSRVPSNLENNTKPEPQNSSSKILNFLDVRVKDAWNKENGKNLKIKESAIQNSKEISDKTTKTKNGIQSLLVSLPLPSLKLIPHKSKVVEKRTIETGSVDSMQQELCYFKPIEETITTSYKPNNCLPLRVPGLRLENGTKTLKHNDNPPSRSQYIDSLCHLRSTSLAQRLPSAFVIALSKLWSKEEKTGKTSKQTKFIQTTDGPSEIDMEASNMDTHSTNRNLTDEANGSLRRTRSMGCISKKDNETTPKKRSIEGKKSASERKVNLRSNNKRGNSQTNTASPAFLSNAMNNNKVSLDINNIPNPLGNYDVNNILQEQLRIEALIEQEKKDYELACKMEAEWNGKRQLRRNAAKRQITLTDSIRPTKKVKL</sequence>
<dbReference type="EC" id="2.3.2.27" evidence="3"/>
<dbReference type="InterPro" id="IPR001841">
    <property type="entry name" value="Znf_RING"/>
</dbReference>
<evidence type="ECO:0000256" key="7">
    <source>
        <dbReference type="ARBA" id="ARBA00022771"/>
    </source>
</evidence>
<comment type="subcellular location">
    <subcellularLocation>
        <location evidence="2">Nucleus</location>
    </subcellularLocation>
</comment>
<evidence type="ECO:0000256" key="9">
    <source>
        <dbReference type="ARBA" id="ARBA00022833"/>
    </source>
</evidence>
<feature type="region of interest" description="Disordered" evidence="13">
    <location>
        <begin position="423"/>
        <end position="519"/>
    </location>
</feature>
<dbReference type="InterPro" id="IPR013083">
    <property type="entry name" value="Znf_RING/FYVE/PHD"/>
</dbReference>
<dbReference type="PROSITE" id="PS50089">
    <property type="entry name" value="ZF_RING_2"/>
    <property type="match status" value="1"/>
</dbReference>
<keyword evidence="12" id="KW-0175">Coiled coil</keyword>
<dbReference type="PANTHER" id="PTHR23328">
    <property type="entry name" value="RING-TYPE DOMAIN-CONTAINING PROTEIN"/>
    <property type="match status" value="1"/>
</dbReference>
<keyword evidence="6" id="KW-0227">DNA damage</keyword>